<evidence type="ECO:0000313" key="2">
    <source>
        <dbReference type="Proteomes" id="UP000031668"/>
    </source>
</evidence>
<dbReference type="EMBL" id="JWZT01004875">
    <property type="protein sequence ID" value="KII62740.1"/>
    <property type="molecule type" value="Genomic_DNA"/>
</dbReference>
<dbReference type="AlphaFoldDB" id="A0A0C2M6T7"/>
<protein>
    <submittedName>
        <fullName evidence="1">Uncharacterized protein</fullName>
    </submittedName>
</protein>
<organism evidence="1 2">
    <name type="scientific">Thelohanellus kitauei</name>
    <name type="common">Myxosporean</name>
    <dbReference type="NCBI Taxonomy" id="669202"/>
    <lineage>
        <taxon>Eukaryota</taxon>
        <taxon>Metazoa</taxon>
        <taxon>Cnidaria</taxon>
        <taxon>Myxozoa</taxon>
        <taxon>Myxosporea</taxon>
        <taxon>Bivalvulida</taxon>
        <taxon>Platysporina</taxon>
        <taxon>Myxobolidae</taxon>
        <taxon>Thelohanellus</taxon>
    </lineage>
</organism>
<accession>A0A0C2M6T7</accession>
<dbReference type="Proteomes" id="UP000031668">
    <property type="component" value="Unassembled WGS sequence"/>
</dbReference>
<proteinExistence type="predicted"/>
<gene>
    <name evidence="1" type="ORF">RF11_01002</name>
</gene>
<keyword evidence="2" id="KW-1185">Reference proteome</keyword>
<evidence type="ECO:0000313" key="1">
    <source>
        <dbReference type="EMBL" id="KII62740.1"/>
    </source>
</evidence>
<sequence>MSFLRSRCHEENISNDDFTYNPSISEQELKMKQKLKLECIYNTTRNVVVAFEQILSDSISESLISFYLLEGLDGFSIEQKFILTFETKTENEGRYVLDVIWYTKDVKRVTNSHSWTFTVNSDQLHPKFWSRFYVALHIYSGYLHTPVKFTFFPGPEAVHLTGVDCIFQSPRTETFFQHLVPYKHV</sequence>
<reference evidence="1 2" key="1">
    <citation type="journal article" date="2014" name="Genome Biol. Evol.">
        <title>The genome of the myxosporean Thelohanellus kitauei shows adaptations to nutrient acquisition within its fish host.</title>
        <authorList>
            <person name="Yang Y."/>
            <person name="Xiong J."/>
            <person name="Zhou Z."/>
            <person name="Huo F."/>
            <person name="Miao W."/>
            <person name="Ran C."/>
            <person name="Liu Y."/>
            <person name="Zhang J."/>
            <person name="Feng J."/>
            <person name="Wang M."/>
            <person name="Wang M."/>
            <person name="Wang L."/>
            <person name="Yao B."/>
        </authorList>
    </citation>
    <scope>NUCLEOTIDE SEQUENCE [LARGE SCALE GENOMIC DNA]</scope>
    <source>
        <strain evidence="1">Wuqing</strain>
    </source>
</reference>
<comment type="caution">
    <text evidence="1">The sequence shown here is derived from an EMBL/GenBank/DDBJ whole genome shotgun (WGS) entry which is preliminary data.</text>
</comment>
<name>A0A0C2M6T7_THEKT</name>